<feature type="transmembrane region" description="Helical" evidence="1">
    <location>
        <begin position="12"/>
        <end position="30"/>
    </location>
</feature>
<evidence type="ECO:0000313" key="2">
    <source>
        <dbReference type="EMBL" id="PLC48796.1"/>
    </source>
</evidence>
<dbReference type="Proteomes" id="UP000234190">
    <property type="component" value="Unassembled WGS sequence"/>
</dbReference>
<dbReference type="AlphaFoldDB" id="A0A2N4U1A8"/>
<gene>
    <name evidence="2" type="ORF">CR159_15735</name>
</gene>
<proteinExistence type="predicted"/>
<protein>
    <submittedName>
        <fullName evidence="2">Uncharacterized protein</fullName>
    </submittedName>
</protein>
<reference evidence="2 3" key="1">
    <citation type="submission" date="2017-10" db="EMBL/GenBank/DDBJ databases">
        <title>Two draft genome sequences of Pusillimonas sp. strains isolated from a nitrate- and radionuclide-contaminated groundwater in Russia.</title>
        <authorList>
            <person name="Grouzdev D.S."/>
            <person name="Tourova T.P."/>
            <person name="Goeva M.A."/>
            <person name="Babich T.L."/>
            <person name="Sokolova D.S."/>
            <person name="Abdullin R."/>
            <person name="Poltaraus A.B."/>
            <person name="Toshchakov S.V."/>
            <person name="Nazina T.N."/>
        </authorList>
    </citation>
    <scope>NUCLEOTIDE SEQUENCE [LARGE SCALE GENOMIC DNA]</scope>
    <source>
        <strain evidence="2 3">JR1/69-3-13</strain>
    </source>
</reference>
<comment type="caution">
    <text evidence="2">The sequence shown here is derived from an EMBL/GenBank/DDBJ whole genome shotgun (WGS) entry which is preliminary data.</text>
</comment>
<keyword evidence="1" id="KW-0812">Transmembrane</keyword>
<sequence>MGSALAIQNSIGFSLTLVAIWLVTSLYASLGAHATWILLPGPLIGLWAMRGLVYRRRGRLDL</sequence>
<name>A0A2N4U1A8_9BURK</name>
<evidence type="ECO:0000256" key="1">
    <source>
        <dbReference type="SAM" id="Phobius"/>
    </source>
</evidence>
<evidence type="ECO:0000313" key="3">
    <source>
        <dbReference type="Proteomes" id="UP000234190"/>
    </source>
</evidence>
<keyword evidence="3" id="KW-1185">Reference proteome</keyword>
<dbReference type="EMBL" id="PDNW01000015">
    <property type="protein sequence ID" value="PLC48796.1"/>
    <property type="molecule type" value="Genomic_DNA"/>
</dbReference>
<keyword evidence="1" id="KW-0472">Membrane</keyword>
<keyword evidence="1" id="KW-1133">Transmembrane helix</keyword>
<organism evidence="2 3">
    <name type="scientific">Pollutimonas subterranea</name>
    <dbReference type="NCBI Taxonomy" id="2045210"/>
    <lineage>
        <taxon>Bacteria</taxon>
        <taxon>Pseudomonadati</taxon>
        <taxon>Pseudomonadota</taxon>
        <taxon>Betaproteobacteria</taxon>
        <taxon>Burkholderiales</taxon>
        <taxon>Alcaligenaceae</taxon>
        <taxon>Pollutimonas</taxon>
    </lineage>
</organism>
<feature type="transmembrane region" description="Helical" evidence="1">
    <location>
        <begin position="36"/>
        <end position="53"/>
    </location>
</feature>
<accession>A0A2N4U1A8</accession>